<dbReference type="InterPro" id="IPR014729">
    <property type="entry name" value="Rossmann-like_a/b/a_fold"/>
</dbReference>
<keyword evidence="6" id="KW-0285">Flavoprotein</keyword>
<dbReference type="PROSITE" id="PS51645">
    <property type="entry name" value="PHR_CRY_ALPHA_BETA"/>
    <property type="match status" value="1"/>
</dbReference>
<evidence type="ECO:0000256" key="7">
    <source>
        <dbReference type="ARBA" id="ARBA00022763"/>
    </source>
</evidence>
<evidence type="ECO:0000256" key="5">
    <source>
        <dbReference type="ARBA" id="ARBA00014046"/>
    </source>
</evidence>
<keyword evidence="8" id="KW-0274">FAD</keyword>
<sequence>MAPARLEQLNDEPEREGDYVLYWMQQSQREACNPALETALVHASRLGLPVLVGFGLMDGYPEANARHYAFMLEGLRDVAEALSTRGIGFVVQRGAPDEVAIALARRAALVVCDRGYLRHQKQWRRNVAEQARRRVIQVEGDVVVPVALASGKIETAARTLRPKLQRLREDFLQPLRRSPIKVQAGPLRLPPGVDLSDIPALLGTLRIDHDIGPVRRFRGGAREAQRRLAGFLDGPLDNYAEGRREPAKEQVSFLSAYLHFGQISPLEIALAVTQAEASRDDRAAYLEELLVRRELAMNFVEHQPHYDSYARLPDWAQRTLEAHRSDPRPHIYSDVQLAAAQTHDRYWNAAMREMRITGYMHNHMRMYWGKKILEWSLDPQKAFRTALSLNNRYFLCGRDPNSYANVAWCFGLHDRPWPERAIFGKVRSMTAEGLKRKIDIEAYVKRVEELAEAETG</sequence>
<keyword evidence="7" id="KW-0227">DNA damage</keyword>
<dbReference type="InterPro" id="IPR036134">
    <property type="entry name" value="Crypto/Photolyase_FAD-like_sf"/>
</dbReference>
<dbReference type="FunFam" id="1.10.579.10:FF:000002">
    <property type="entry name" value="Deoxyribodipyrimidine photolyase"/>
    <property type="match status" value="1"/>
</dbReference>
<dbReference type="AlphaFoldDB" id="A0A916XM42"/>
<dbReference type="GO" id="GO:0003677">
    <property type="term" value="F:DNA binding"/>
    <property type="evidence" value="ECO:0007669"/>
    <property type="project" value="UniProtKB-KW"/>
</dbReference>
<dbReference type="Gene3D" id="1.10.579.10">
    <property type="entry name" value="DNA Cyclobutane Dipyrimidine Photolyase, subunit A, domain 3"/>
    <property type="match status" value="1"/>
</dbReference>
<accession>A0A916XM42</accession>
<reference evidence="15" key="1">
    <citation type="journal article" date="2014" name="Int. J. Syst. Evol. Microbiol.">
        <title>Complete genome sequence of Corynebacterium casei LMG S-19264T (=DSM 44701T), isolated from a smear-ripened cheese.</title>
        <authorList>
            <consortium name="US DOE Joint Genome Institute (JGI-PGF)"/>
            <person name="Walter F."/>
            <person name="Albersmeier A."/>
            <person name="Kalinowski J."/>
            <person name="Ruckert C."/>
        </authorList>
    </citation>
    <scope>NUCLEOTIDE SEQUENCE</scope>
    <source>
        <strain evidence="15">CGMCC 1.12919</strain>
    </source>
</reference>
<dbReference type="GO" id="GO:0000719">
    <property type="term" value="P:photoreactive repair"/>
    <property type="evidence" value="ECO:0007669"/>
    <property type="project" value="TreeGrafter"/>
</dbReference>
<dbReference type="SUPFAM" id="SSF52425">
    <property type="entry name" value="Cryptochrome/photolyase, N-terminal domain"/>
    <property type="match status" value="1"/>
</dbReference>
<dbReference type="GO" id="GO:0003904">
    <property type="term" value="F:deoxyribodipyrimidine photo-lyase activity"/>
    <property type="evidence" value="ECO:0007669"/>
    <property type="project" value="UniProtKB-EC"/>
</dbReference>
<comment type="similarity">
    <text evidence="3">Belongs to the DNA photolyase class-2 family.</text>
</comment>
<reference evidence="15" key="2">
    <citation type="submission" date="2020-09" db="EMBL/GenBank/DDBJ databases">
        <authorList>
            <person name="Sun Q."/>
            <person name="Zhou Y."/>
        </authorList>
    </citation>
    <scope>NUCLEOTIDE SEQUENCE</scope>
    <source>
        <strain evidence="15">CGMCC 1.12919</strain>
    </source>
</reference>
<evidence type="ECO:0000313" key="15">
    <source>
        <dbReference type="EMBL" id="GGC85904.1"/>
    </source>
</evidence>
<keyword evidence="10" id="KW-0234">DNA repair</keyword>
<dbReference type="SUPFAM" id="SSF48173">
    <property type="entry name" value="Cryptochrome/photolyase FAD-binding domain"/>
    <property type="match status" value="1"/>
</dbReference>
<protein>
    <recommendedName>
        <fullName evidence="5">Deoxyribodipyrimidine photo-lyase</fullName>
        <ecNumber evidence="4">4.1.99.3</ecNumber>
    </recommendedName>
    <alternativeName>
        <fullName evidence="12">DNA photolyase</fullName>
    </alternativeName>
</protein>
<comment type="cofactor">
    <cofactor evidence="2">
        <name>FAD</name>
        <dbReference type="ChEBI" id="CHEBI:57692"/>
    </cofactor>
</comment>
<dbReference type="EC" id="4.1.99.3" evidence="4"/>
<feature type="domain" description="Photolyase/cryptochrome alpha/beta" evidence="14">
    <location>
        <begin position="18"/>
        <end position="146"/>
    </location>
</feature>
<evidence type="ECO:0000256" key="6">
    <source>
        <dbReference type="ARBA" id="ARBA00022630"/>
    </source>
</evidence>
<dbReference type="InterPro" id="IPR006050">
    <property type="entry name" value="DNA_photolyase_N"/>
</dbReference>
<dbReference type="Gene3D" id="1.25.40.80">
    <property type="match status" value="1"/>
</dbReference>
<evidence type="ECO:0000259" key="14">
    <source>
        <dbReference type="PROSITE" id="PS51645"/>
    </source>
</evidence>
<gene>
    <name evidence="15" type="primary">phrB</name>
    <name evidence="15" type="ORF">GCM10010994_49760</name>
</gene>
<evidence type="ECO:0000256" key="2">
    <source>
        <dbReference type="ARBA" id="ARBA00001974"/>
    </source>
</evidence>
<evidence type="ECO:0000256" key="9">
    <source>
        <dbReference type="ARBA" id="ARBA00023125"/>
    </source>
</evidence>
<dbReference type="EMBL" id="BMGG01000009">
    <property type="protein sequence ID" value="GGC85904.1"/>
    <property type="molecule type" value="Genomic_DNA"/>
</dbReference>
<dbReference type="Gene3D" id="3.40.50.620">
    <property type="entry name" value="HUPs"/>
    <property type="match status" value="1"/>
</dbReference>
<keyword evidence="9" id="KW-0238">DNA-binding</keyword>
<comment type="cofactor">
    <cofactor evidence="1">
        <name>(6R)-5,10-methylene-5,6,7,8-tetrahydrofolate</name>
        <dbReference type="ChEBI" id="CHEBI:15636"/>
    </cofactor>
</comment>
<keyword evidence="16" id="KW-1185">Reference proteome</keyword>
<dbReference type="PANTHER" id="PTHR10211">
    <property type="entry name" value="DEOXYRIBODIPYRIMIDINE PHOTOLYASE"/>
    <property type="match status" value="1"/>
</dbReference>
<name>A0A916XM42_9HYPH</name>
<evidence type="ECO:0000256" key="4">
    <source>
        <dbReference type="ARBA" id="ARBA00013149"/>
    </source>
</evidence>
<dbReference type="InterPro" id="IPR052219">
    <property type="entry name" value="Photolyase_Class-2"/>
</dbReference>
<evidence type="ECO:0000256" key="10">
    <source>
        <dbReference type="ARBA" id="ARBA00023204"/>
    </source>
</evidence>
<evidence type="ECO:0000256" key="12">
    <source>
        <dbReference type="ARBA" id="ARBA00031671"/>
    </source>
</evidence>
<dbReference type="PANTHER" id="PTHR10211:SF0">
    <property type="entry name" value="DEOXYRIBODIPYRIMIDINE PHOTO-LYASE"/>
    <property type="match status" value="1"/>
</dbReference>
<evidence type="ECO:0000256" key="11">
    <source>
        <dbReference type="ARBA" id="ARBA00023239"/>
    </source>
</evidence>
<evidence type="ECO:0000256" key="1">
    <source>
        <dbReference type="ARBA" id="ARBA00001932"/>
    </source>
</evidence>
<evidence type="ECO:0000256" key="3">
    <source>
        <dbReference type="ARBA" id="ARBA00006409"/>
    </source>
</evidence>
<evidence type="ECO:0000313" key="16">
    <source>
        <dbReference type="Proteomes" id="UP000637002"/>
    </source>
</evidence>
<comment type="caution">
    <text evidence="15">The sequence shown here is derived from an EMBL/GenBank/DDBJ whole genome shotgun (WGS) entry which is preliminary data.</text>
</comment>
<dbReference type="RefSeq" id="WP_188611861.1">
    <property type="nucleotide sequence ID" value="NZ_BMGG01000009.1"/>
</dbReference>
<keyword evidence="11" id="KW-0456">Lyase</keyword>
<evidence type="ECO:0000256" key="13">
    <source>
        <dbReference type="ARBA" id="ARBA00033999"/>
    </source>
</evidence>
<dbReference type="Pfam" id="PF00875">
    <property type="entry name" value="DNA_photolyase"/>
    <property type="match status" value="1"/>
</dbReference>
<dbReference type="InterPro" id="IPR036155">
    <property type="entry name" value="Crypto/Photolyase_N_sf"/>
</dbReference>
<organism evidence="15 16">
    <name type="scientific">Chelatococcus reniformis</name>
    <dbReference type="NCBI Taxonomy" id="1494448"/>
    <lineage>
        <taxon>Bacteria</taxon>
        <taxon>Pseudomonadati</taxon>
        <taxon>Pseudomonadota</taxon>
        <taxon>Alphaproteobacteria</taxon>
        <taxon>Hyphomicrobiales</taxon>
        <taxon>Chelatococcaceae</taxon>
        <taxon>Chelatococcus</taxon>
    </lineage>
</organism>
<comment type="catalytic activity">
    <reaction evidence="13">
        <text>cyclobutadipyrimidine (in DNA) = 2 pyrimidine residues (in DNA).</text>
        <dbReference type="EC" id="4.1.99.3"/>
    </reaction>
</comment>
<dbReference type="Proteomes" id="UP000637002">
    <property type="component" value="Unassembled WGS sequence"/>
</dbReference>
<proteinExistence type="inferred from homology"/>
<evidence type="ECO:0000256" key="8">
    <source>
        <dbReference type="ARBA" id="ARBA00022827"/>
    </source>
</evidence>